<name>A0A2G8LS45_STIJA</name>
<dbReference type="EMBL" id="MRZV01000001">
    <property type="protein sequence ID" value="PIK63044.1"/>
    <property type="molecule type" value="Genomic_DNA"/>
</dbReference>
<reference evidence="2 3" key="1">
    <citation type="journal article" date="2017" name="PLoS Biol.">
        <title>The sea cucumber genome provides insights into morphological evolution and visceral regeneration.</title>
        <authorList>
            <person name="Zhang X."/>
            <person name="Sun L."/>
            <person name="Yuan J."/>
            <person name="Sun Y."/>
            <person name="Gao Y."/>
            <person name="Zhang L."/>
            <person name="Li S."/>
            <person name="Dai H."/>
            <person name="Hamel J.F."/>
            <person name="Liu C."/>
            <person name="Yu Y."/>
            <person name="Liu S."/>
            <person name="Lin W."/>
            <person name="Guo K."/>
            <person name="Jin S."/>
            <person name="Xu P."/>
            <person name="Storey K.B."/>
            <person name="Huan P."/>
            <person name="Zhang T."/>
            <person name="Zhou Y."/>
            <person name="Zhang J."/>
            <person name="Lin C."/>
            <person name="Li X."/>
            <person name="Xing L."/>
            <person name="Huo D."/>
            <person name="Sun M."/>
            <person name="Wang L."/>
            <person name="Mercier A."/>
            <person name="Li F."/>
            <person name="Yang H."/>
            <person name="Xiang J."/>
        </authorList>
    </citation>
    <scope>NUCLEOTIDE SEQUENCE [LARGE SCALE GENOMIC DNA]</scope>
    <source>
        <strain evidence="2">Shaxun</strain>
        <tissue evidence="2">Muscle</tissue>
    </source>
</reference>
<evidence type="ECO:0000313" key="3">
    <source>
        <dbReference type="Proteomes" id="UP000230750"/>
    </source>
</evidence>
<comment type="caution">
    <text evidence="2">The sequence shown here is derived from an EMBL/GenBank/DDBJ whole genome shotgun (WGS) entry which is preliminary data.</text>
</comment>
<sequence>MLGLLQVQRKTEESKPYGRYYLNKANKVFKATRCGDRPVLEHIVQLLKELGPGEGEEEGWLEKSQIEEEDLKELGEEDEEEDSSSEEEEETEVMES</sequence>
<protein>
    <submittedName>
        <fullName evidence="2">Uncharacterized protein</fullName>
    </submittedName>
</protein>
<feature type="compositionally biased region" description="Acidic residues" evidence="1">
    <location>
        <begin position="67"/>
        <end position="96"/>
    </location>
</feature>
<feature type="region of interest" description="Disordered" evidence="1">
    <location>
        <begin position="51"/>
        <end position="96"/>
    </location>
</feature>
<proteinExistence type="predicted"/>
<evidence type="ECO:0000313" key="2">
    <source>
        <dbReference type="EMBL" id="PIK63044.1"/>
    </source>
</evidence>
<keyword evidence="3" id="KW-1185">Reference proteome</keyword>
<evidence type="ECO:0000256" key="1">
    <source>
        <dbReference type="SAM" id="MobiDB-lite"/>
    </source>
</evidence>
<dbReference type="AlphaFoldDB" id="A0A2G8LS45"/>
<gene>
    <name evidence="2" type="ORF">BSL78_00051</name>
</gene>
<accession>A0A2G8LS45</accession>
<organism evidence="2 3">
    <name type="scientific">Stichopus japonicus</name>
    <name type="common">Sea cucumber</name>
    <dbReference type="NCBI Taxonomy" id="307972"/>
    <lineage>
        <taxon>Eukaryota</taxon>
        <taxon>Metazoa</taxon>
        <taxon>Echinodermata</taxon>
        <taxon>Eleutherozoa</taxon>
        <taxon>Echinozoa</taxon>
        <taxon>Holothuroidea</taxon>
        <taxon>Aspidochirotacea</taxon>
        <taxon>Aspidochirotida</taxon>
        <taxon>Stichopodidae</taxon>
        <taxon>Apostichopus</taxon>
    </lineage>
</organism>
<dbReference type="Proteomes" id="UP000230750">
    <property type="component" value="Unassembled WGS sequence"/>
</dbReference>